<gene>
    <name evidence="1" type="ORF">SAMN05216362_10252</name>
</gene>
<reference evidence="1 2" key="1">
    <citation type="submission" date="2016-10" db="EMBL/GenBank/DDBJ databases">
        <authorList>
            <person name="de Groot N.N."/>
        </authorList>
    </citation>
    <scope>NUCLEOTIDE SEQUENCE [LARGE SCALE GENOMIC DNA]</scope>
    <source>
        <strain evidence="1 2">DSM 21633</strain>
    </source>
</reference>
<proteinExistence type="predicted"/>
<dbReference type="InterPro" id="IPR036866">
    <property type="entry name" value="RibonucZ/Hydroxyglut_hydro"/>
</dbReference>
<dbReference type="SUPFAM" id="SSF56281">
    <property type="entry name" value="Metallo-hydrolase/oxidoreductase"/>
    <property type="match status" value="1"/>
</dbReference>
<name>A0A1H8ZRH0_9BACI</name>
<dbReference type="STRING" id="571933.SAMN05216362_10252"/>
<keyword evidence="2" id="KW-1185">Reference proteome</keyword>
<evidence type="ECO:0008006" key="3">
    <source>
        <dbReference type="Google" id="ProtNLM"/>
    </source>
</evidence>
<dbReference type="Gene3D" id="3.60.15.10">
    <property type="entry name" value="Ribonuclease Z/Hydroxyacylglutathione hydrolase-like"/>
    <property type="match status" value="1"/>
</dbReference>
<accession>A0A1H8ZRH0</accession>
<protein>
    <recommendedName>
        <fullName evidence="3">Metal-dependent hydrolase, beta-lactamase superfamily II</fullName>
    </recommendedName>
</protein>
<sequence>MLILLSICLISNITVTADEEIVFEPLSSGNLAIMHLNEDEVFIINTGSLKSRSEVLEYIKALEDKHIKGILITRVNHENCGNLSMILKHFSVDNVYLPKSEEKVCTIPEDFSNQTYLLERNERIAISSKYYIDHVYDTEKESSHVAISNGDFICFWYEGAINHDLWNKHTQVIFLPDNVKAEQLSEEDLVKLDPEVAIINQHNKLESLIELFQKQWVDIYALRRGVSAHITIMQDDYELYLKRE</sequence>
<evidence type="ECO:0000313" key="2">
    <source>
        <dbReference type="Proteomes" id="UP000199427"/>
    </source>
</evidence>
<evidence type="ECO:0000313" key="1">
    <source>
        <dbReference type="EMBL" id="SEP66871.1"/>
    </source>
</evidence>
<dbReference type="Proteomes" id="UP000199427">
    <property type="component" value="Unassembled WGS sequence"/>
</dbReference>
<organism evidence="1 2">
    <name type="scientific">Piscibacillus halophilus</name>
    <dbReference type="NCBI Taxonomy" id="571933"/>
    <lineage>
        <taxon>Bacteria</taxon>
        <taxon>Bacillati</taxon>
        <taxon>Bacillota</taxon>
        <taxon>Bacilli</taxon>
        <taxon>Bacillales</taxon>
        <taxon>Bacillaceae</taxon>
        <taxon>Piscibacillus</taxon>
    </lineage>
</organism>
<dbReference type="AlphaFoldDB" id="A0A1H8ZRH0"/>
<dbReference type="EMBL" id="FOES01000002">
    <property type="protein sequence ID" value="SEP66871.1"/>
    <property type="molecule type" value="Genomic_DNA"/>
</dbReference>